<evidence type="ECO:0000256" key="6">
    <source>
        <dbReference type="ARBA" id="ARBA00022792"/>
    </source>
</evidence>
<keyword evidence="6" id="KW-0999">Mitochondrion inner membrane</keyword>
<reference evidence="13 14" key="1">
    <citation type="submission" date="2016-07" db="EMBL/GenBank/DDBJ databases">
        <title>Pervasive Adenine N6-methylation of Active Genes in Fungi.</title>
        <authorList>
            <consortium name="DOE Joint Genome Institute"/>
            <person name="Mondo S.J."/>
            <person name="Dannebaum R.O."/>
            <person name="Kuo R.C."/>
            <person name="Labutti K."/>
            <person name="Haridas S."/>
            <person name="Kuo A."/>
            <person name="Salamov A."/>
            <person name="Ahrendt S.R."/>
            <person name="Lipzen A."/>
            <person name="Sullivan W."/>
            <person name="Andreopoulos W.B."/>
            <person name="Clum A."/>
            <person name="Lindquist E."/>
            <person name="Daum C."/>
            <person name="Ramamoorthy G.K."/>
            <person name="Gryganskyi A."/>
            <person name="Culley D."/>
            <person name="Magnuson J.K."/>
            <person name="James T.Y."/>
            <person name="O'Malley M.A."/>
            <person name="Stajich J.E."/>
            <person name="Spatafora J.W."/>
            <person name="Visel A."/>
            <person name="Grigoriev I.V."/>
        </authorList>
    </citation>
    <scope>NUCLEOTIDE SEQUENCE [LARGE SCALE GENOMIC DNA]</scope>
    <source>
        <strain evidence="13 14">NRRL 3301</strain>
    </source>
</reference>
<protein>
    <recommendedName>
        <fullName evidence="3">Mitochondrial import inner membrane translocase subunit TIM54</fullName>
    </recommendedName>
</protein>
<evidence type="ECO:0000256" key="8">
    <source>
        <dbReference type="ARBA" id="ARBA00022989"/>
    </source>
</evidence>
<keyword evidence="14" id="KW-1185">Reference proteome</keyword>
<dbReference type="GO" id="GO:0015031">
    <property type="term" value="P:protein transport"/>
    <property type="evidence" value="ECO:0007669"/>
    <property type="project" value="UniProtKB-KW"/>
</dbReference>
<dbReference type="STRING" id="101127.A0A1X2GQK0"/>
<evidence type="ECO:0000256" key="11">
    <source>
        <dbReference type="ARBA" id="ARBA00023136"/>
    </source>
</evidence>
<sequence>MALPFGLKAPSRGTVIFTSIVGTISGGFFAKQHYANQSEKALCDRVAFLADRPCGVHERPRKVQVFLTAPPGDSMEKSRVWFGSYIKPVLVAAAVDYEVKEARTPGEIETMVRQRIIEKRRAAIVANDANAQAQAELVTTDANPFAEKMKPVLESQGKDEFDGVIAIGRNAWRELVTGISHGCTISLAQAAKDEAERQRQQEMAKQQEEAEKAAKEANKNDKAGDAAAITDAQAIASQEPASTDPSLLEEALALDAEQGVDLTELAADQEEPLDPADAFGIPTPLSPVIYIPQENIIGWTNIPYRIYMWCVDYKRIERFGSYAVAVALNQTQPLRLEDIDVGYQEMKYWIGDDEAKQAKENDKPIEVDRRVLEVLTTYTNDA</sequence>
<dbReference type="GO" id="GO:0005743">
    <property type="term" value="C:mitochondrial inner membrane"/>
    <property type="evidence" value="ECO:0007669"/>
    <property type="project" value="UniProtKB-SubCell"/>
</dbReference>
<keyword evidence="8" id="KW-1133">Transmembrane helix</keyword>
<evidence type="ECO:0000256" key="2">
    <source>
        <dbReference type="ARBA" id="ARBA00006355"/>
    </source>
</evidence>
<keyword evidence="7" id="KW-0653">Protein transport</keyword>
<keyword evidence="5" id="KW-0812">Transmembrane</keyword>
<feature type="region of interest" description="Disordered" evidence="12">
    <location>
        <begin position="194"/>
        <end position="224"/>
    </location>
</feature>
<evidence type="ECO:0000256" key="12">
    <source>
        <dbReference type="SAM" id="MobiDB-lite"/>
    </source>
</evidence>
<organism evidence="13 14">
    <name type="scientific">Hesseltinella vesiculosa</name>
    <dbReference type="NCBI Taxonomy" id="101127"/>
    <lineage>
        <taxon>Eukaryota</taxon>
        <taxon>Fungi</taxon>
        <taxon>Fungi incertae sedis</taxon>
        <taxon>Mucoromycota</taxon>
        <taxon>Mucoromycotina</taxon>
        <taxon>Mucoromycetes</taxon>
        <taxon>Mucorales</taxon>
        <taxon>Cunninghamellaceae</taxon>
        <taxon>Hesseltinella</taxon>
    </lineage>
</organism>
<comment type="subcellular location">
    <subcellularLocation>
        <location evidence="1">Mitochondrion inner membrane</location>
        <topology evidence="1">Single-pass membrane protein</topology>
    </subcellularLocation>
</comment>
<dbReference type="AlphaFoldDB" id="A0A1X2GQK0"/>
<dbReference type="InterPro" id="IPR021056">
    <property type="entry name" value="Mt_import_IM_translocase_Tim54"/>
</dbReference>
<evidence type="ECO:0000256" key="7">
    <source>
        <dbReference type="ARBA" id="ARBA00022927"/>
    </source>
</evidence>
<dbReference type="Proteomes" id="UP000242146">
    <property type="component" value="Unassembled WGS sequence"/>
</dbReference>
<accession>A0A1X2GQK0</accession>
<evidence type="ECO:0000256" key="5">
    <source>
        <dbReference type="ARBA" id="ARBA00022692"/>
    </source>
</evidence>
<keyword evidence="4" id="KW-0813">Transport</keyword>
<proteinExistence type="inferred from homology"/>
<name>A0A1X2GQK0_9FUNG</name>
<keyword evidence="9" id="KW-0811">Translocation</keyword>
<evidence type="ECO:0000256" key="4">
    <source>
        <dbReference type="ARBA" id="ARBA00022448"/>
    </source>
</evidence>
<evidence type="ECO:0000313" key="14">
    <source>
        <dbReference type="Proteomes" id="UP000242146"/>
    </source>
</evidence>
<keyword evidence="10" id="KW-0496">Mitochondrion</keyword>
<dbReference type="OrthoDB" id="5598305at2759"/>
<comment type="caution">
    <text evidence="13">The sequence shown here is derived from an EMBL/GenBank/DDBJ whole genome shotgun (WGS) entry which is preliminary data.</text>
</comment>
<keyword evidence="11" id="KW-0472">Membrane</keyword>
<evidence type="ECO:0000256" key="1">
    <source>
        <dbReference type="ARBA" id="ARBA00004434"/>
    </source>
</evidence>
<gene>
    <name evidence="13" type="ORF">DM01DRAFT_1333560</name>
</gene>
<evidence type="ECO:0000256" key="9">
    <source>
        <dbReference type="ARBA" id="ARBA00023010"/>
    </source>
</evidence>
<evidence type="ECO:0000256" key="3">
    <source>
        <dbReference type="ARBA" id="ARBA00020796"/>
    </source>
</evidence>
<evidence type="ECO:0000313" key="13">
    <source>
        <dbReference type="EMBL" id="ORX58958.1"/>
    </source>
</evidence>
<dbReference type="Pfam" id="PF11711">
    <property type="entry name" value="Tim54"/>
    <property type="match status" value="1"/>
</dbReference>
<evidence type="ECO:0000256" key="10">
    <source>
        <dbReference type="ARBA" id="ARBA00023128"/>
    </source>
</evidence>
<comment type="similarity">
    <text evidence="2">Belongs to the TIM54 family.</text>
</comment>
<dbReference type="EMBL" id="MCGT01000006">
    <property type="protein sequence ID" value="ORX58958.1"/>
    <property type="molecule type" value="Genomic_DNA"/>
</dbReference>